<dbReference type="PATRIC" id="fig|1129367.4.peg.3186"/>
<dbReference type="AlphaFoldDB" id="A0A0F6AAS1"/>
<name>A0A0F6AAS1_9GAMM</name>
<dbReference type="Proteomes" id="UP000033434">
    <property type="component" value="Unassembled WGS sequence"/>
</dbReference>
<organism evidence="1 2">
    <name type="scientific">Pseudoalteromonas luteoviolacea S4054</name>
    <dbReference type="NCBI Taxonomy" id="1129367"/>
    <lineage>
        <taxon>Bacteria</taxon>
        <taxon>Pseudomonadati</taxon>
        <taxon>Pseudomonadota</taxon>
        <taxon>Gammaproteobacteria</taxon>
        <taxon>Alteromonadales</taxon>
        <taxon>Pseudoalteromonadaceae</taxon>
        <taxon>Pseudoalteromonas</taxon>
    </lineage>
</organism>
<protein>
    <submittedName>
        <fullName evidence="1">Uncharacterized protein</fullName>
    </submittedName>
</protein>
<evidence type="ECO:0000313" key="2">
    <source>
        <dbReference type="Proteomes" id="UP000033434"/>
    </source>
</evidence>
<dbReference type="EMBL" id="AUXW01000155">
    <property type="protein sequence ID" value="KKE82926.1"/>
    <property type="molecule type" value="Genomic_DNA"/>
</dbReference>
<gene>
    <name evidence="1" type="ORF">N479_16070</name>
</gene>
<accession>A0A0F6AAS1</accession>
<dbReference type="RefSeq" id="WP_046356728.1">
    <property type="nucleotide sequence ID" value="NZ_AUXW01000155.1"/>
</dbReference>
<reference evidence="1 2" key="1">
    <citation type="journal article" date="2015" name="BMC Genomics">
        <title>Genome mining reveals unlocked bioactive potential of marine Gram-negative bacteria.</title>
        <authorList>
            <person name="Machado H."/>
            <person name="Sonnenschein E.C."/>
            <person name="Melchiorsen J."/>
            <person name="Gram L."/>
        </authorList>
    </citation>
    <scope>NUCLEOTIDE SEQUENCE [LARGE SCALE GENOMIC DNA]</scope>
    <source>
        <strain evidence="1 2">S4054</strain>
    </source>
</reference>
<comment type="caution">
    <text evidence="1">The sequence shown here is derived from an EMBL/GenBank/DDBJ whole genome shotgun (WGS) entry which is preliminary data.</text>
</comment>
<proteinExistence type="predicted"/>
<sequence>MAYFPQHFLYFFPLPQMQGSLRPIFGEVRITGCAGAQQLELLQQDSAFGLLEFVKMNTTN</sequence>
<evidence type="ECO:0000313" key="1">
    <source>
        <dbReference type="EMBL" id="KKE82926.1"/>
    </source>
</evidence>